<evidence type="ECO:0000259" key="7">
    <source>
        <dbReference type="PROSITE" id="PS51736"/>
    </source>
</evidence>
<comment type="caution">
    <text evidence="8">The sequence shown here is derived from an EMBL/GenBank/DDBJ whole genome shotgun (WGS) entry which is preliminary data.</text>
</comment>
<evidence type="ECO:0000256" key="3">
    <source>
        <dbReference type="ARBA" id="ARBA00023125"/>
    </source>
</evidence>
<keyword evidence="9" id="KW-1185">Reference proteome</keyword>
<evidence type="ECO:0000256" key="5">
    <source>
        <dbReference type="PIRSR" id="PIRSR606118-50"/>
    </source>
</evidence>
<feature type="active site" description="O-(5'-phospho-DNA)-serine intermediate" evidence="5 6">
    <location>
        <position position="9"/>
    </location>
</feature>
<dbReference type="Pfam" id="PF02796">
    <property type="entry name" value="HTH_7"/>
    <property type="match status" value="1"/>
</dbReference>
<dbReference type="Gene3D" id="3.40.50.1390">
    <property type="entry name" value="Resolvase, N-terminal catalytic domain"/>
    <property type="match status" value="1"/>
</dbReference>
<gene>
    <name evidence="8" type="ORF">SE17_06100</name>
</gene>
<dbReference type="InterPro" id="IPR006120">
    <property type="entry name" value="Resolvase_HTH_dom"/>
</dbReference>
<keyword evidence="4" id="KW-0233">DNA recombination</keyword>
<dbReference type="InterPro" id="IPR006119">
    <property type="entry name" value="Resolv_N"/>
</dbReference>
<name>A0A0P9FLH1_9CHLR</name>
<dbReference type="InterPro" id="IPR036162">
    <property type="entry name" value="Resolvase-like_N_sf"/>
</dbReference>
<evidence type="ECO:0000313" key="8">
    <source>
        <dbReference type="EMBL" id="KPV54042.1"/>
    </source>
</evidence>
<dbReference type="PROSITE" id="PS51736">
    <property type="entry name" value="RECOMBINASES_3"/>
    <property type="match status" value="1"/>
</dbReference>
<dbReference type="GO" id="GO:0003677">
    <property type="term" value="F:DNA binding"/>
    <property type="evidence" value="ECO:0007669"/>
    <property type="project" value="UniProtKB-KW"/>
</dbReference>
<reference evidence="8 9" key="1">
    <citation type="submission" date="2015-09" db="EMBL/GenBank/DDBJ databases">
        <title>Draft genome sequence of Kouleothrix aurantiaca JCM 19913.</title>
        <authorList>
            <person name="Hemp J."/>
        </authorList>
    </citation>
    <scope>NUCLEOTIDE SEQUENCE [LARGE SCALE GENOMIC DNA]</scope>
    <source>
        <strain evidence="8 9">COM-B</strain>
    </source>
</reference>
<proteinExistence type="inferred from homology"/>
<dbReference type="PANTHER" id="PTHR30461:SF2">
    <property type="entry name" value="SERINE RECOMBINASE PINE-RELATED"/>
    <property type="match status" value="1"/>
</dbReference>
<accession>A0A0P9FLH1</accession>
<dbReference type="Pfam" id="PF00239">
    <property type="entry name" value="Resolvase"/>
    <property type="match status" value="1"/>
</dbReference>
<dbReference type="PANTHER" id="PTHR30461">
    <property type="entry name" value="DNA-INVERTASE FROM LAMBDOID PROPHAGE"/>
    <property type="match status" value="1"/>
</dbReference>
<dbReference type="PATRIC" id="fig|186479.3.peg.1110"/>
<evidence type="ECO:0000256" key="1">
    <source>
        <dbReference type="ARBA" id="ARBA00009913"/>
    </source>
</evidence>
<keyword evidence="3" id="KW-0238">DNA-binding</keyword>
<organism evidence="8 9">
    <name type="scientific">Kouleothrix aurantiaca</name>
    <dbReference type="NCBI Taxonomy" id="186479"/>
    <lineage>
        <taxon>Bacteria</taxon>
        <taxon>Bacillati</taxon>
        <taxon>Chloroflexota</taxon>
        <taxon>Chloroflexia</taxon>
        <taxon>Chloroflexales</taxon>
        <taxon>Roseiflexineae</taxon>
        <taxon>Roseiflexaceae</taxon>
        <taxon>Kouleothrix</taxon>
    </lineage>
</organism>
<protein>
    <recommendedName>
        <fullName evidence="7">Resolvase/invertase-type recombinase catalytic domain-containing protein</fullName>
    </recommendedName>
</protein>
<evidence type="ECO:0000256" key="2">
    <source>
        <dbReference type="ARBA" id="ARBA00022908"/>
    </source>
</evidence>
<dbReference type="PROSITE" id="PS00398">
    <property type="entry name" value="RECOMBINASES_2"/>
    <property type="match status" value="1"/>
</dbReference>
<dbReference type="InterPro" id="IPR050639">
    <property type="entry name" value="SSR_resolvase"/>
</dbReference>
<dbReference type="CDD" id="cd03768">
    <property type="entry name" value="SR_ResInv"/>
    <property type="match status" value="1"/>
</dbReference>
<dbReference type="SMART" id="SM00857">
    <property type="entry name" value="Resolvase"/>
    <property type="match status" value="1"/>
</dbReference>
<evidence type="ECO:0000256" key="6">
    <source>
        <dbReference type="PROSITE-ProRule" id="PRU10137"/>
    </source>
</evidence>
<dbReference type="InterPro" id="IPR006118">
    <property type="entry name" value="Recombinase_CS"/>
</dbReference>
<comment type="similarity">
    <text evidence="1">Belongs to the site-specific recombinase resolvase family.</text>
</comment>
<evidence type="ECO:0000256" key="4">
    <source>
        <dbReference type="ARBA" id="ARBA00023172"/>
    </source>
</evidence>
<dbReference type="GO" id="GO:0015074">
    <property type="term" value="P:DNA integration"/>
    <property type="evidence" value="ECO:0007669"/>
    <property type="project" value="UniProtKB-KW"/>
</dbReference>
<dbReference type="PROSITE" id="PS00397">
    <property type="entry name" value="RECOMBINASES_1"/>
    <property type="match status" value="1"/>
</dbReference>
<evidence type="ECO:0000313" key="9">
    <source>
        <dbReference type="Proteomes" id="UP000050509"/>
    </source>
</evidence>
<dbReference type="EMBL" id="LJCR01000125">
    <property type="protein sequence ID" value="KPV54042.1"/>
    <property type="molecule type" value="Genomic_DNA"/>
</dbReference>
<dbReference type="GO" id="GO:0000150">
    <property type="term" value="F:DNA strand exchange activity"/>
    <property type="evidence" value="ECO:0007669"/>
    <property type="project" value="InterPro"/>
</dbReference>
<feature type="domain" description="Resolvase/invertase-type recombinase catalytic" evidence="7">
    <location>
        <begin position="1"/>
        <end position="134"/>
    </location>
</feature>
<keyword evidence="2" id="KW-0229">DNA integration</keyword>
<dbReference type="Proteomes" id="UP000050509">
    <property type="component" value="Unassembled WGS sequence"/>
</dbReference>
<dbReference type="FunFam" id="3.40.50.1390:FF:000001">
    <property type="entry name" value="DNA recombinase"/>
    <property type="match status" value="1"/>
</dbReference>
<dbReference type="SUPFAM" id="SSF53041">
    <property type="entry name" value="Resolvase-like"/>
    <property type="match status" value="1"/>
</dbReference>
<dbReference type="AlphaFoldDB" id="A0A0P9FLH1"/>
<sequence length="194" mass="21813">MTIGYARVSTQEQTLDLQKDALTKAGCEEIYFDTMSGAKAERPGLQEALSYMRQGDVLVVWKLDRLGRSLKNLIELVTKLDARDIGFRSVTENIDTTTSSGRLIFHFFGALAEFERDLIRERTQAGLAAARARGRKGGRPRAKGLNDQKKLAMALALYNDKRNSVKDICRTFDVSRATFYRSLSRIEMPEIPSS</sequence>